<gene>
    <name evidence="1" type="ORF">N7492_000117</name>
</gene>
<evidence type="ECO:0000313" key="1">
    <source>
        <dbReference type="EMBL" id="KAJ5182501.1"/>
    </source>
</evidence>
<reference evidence="1" key="2">
    <citation type="journal article" date="2023" name="IMA Fungus">
        <title>Comparative genomic study of the Penicillium genus elucidates a diverse pangenome and 15 lateral gene transfer events.</title>
        <authorList>
            <person name="Petersen C."/>
            <person name="Sorensen T."/>
            <person name="Nielsen M.R."/>
            <person name="Sondergaard T.E."/>
            <person name="Sorensen J.L."/>
            <person name="Fitzpatrick D.A."/>
            <person name="Frisvad J.C."/>
            <person name="Nielsen K.L."/>
        </authorList>
    </citation>
    <scope>NUCLEOTIDE SEQUENCE</scope>
    <source>
        <strain evidence="1">IBT 21917</strain>
    </source>
</reference>
<dbReference type="AlphaFoldDB" id="A0A9W9LY87"/>
<accession>A0A9W9LY87</accession>
<proteinExistence type="predicted"/>
<name>A0A9W9LY87_9EURO</name>
<comment type="caution">
    <text evidence="1">The sequence shown here is derived from an EMBL/GenBank/DDBJ whole genome shotgun (WGS) entry which is preliminary data.</text>
</comment>
<dbReference type="Proteomes" id="UP001146351">
    <property type="component" value="Unassembled WGS sequence"/>
</dbReference>
<organism evidence="1 2">
    <name type="scientific">Penicillium capsulatum</name>
    <dbReference type="NCBI Taxonomy" id="69766"/>
    <lineage>
        <taxon>Eukaryota</taxon>
        <taxon>Fungi</taxon>
        <taxon>Dikarya</taxon>
        <taxon>Ascomycota</taxon>
        <taxon>Pezizomycotina</taxon>
        <taxon>Eurotiomycetes</taxon>
        <taxon>Eurotiomycetidae</taxon>
        <taxon>Eurotiales</taxon>
        <taxon>Aspergillaceae</taxon>
        <taxon>Penicillium</taxon>
    </lineage>
</organism>
<keyword evidence="2" id="KW-1185">Reference proteome</keyword>
<sequence length="139" mass="15514">MDTLSPIQVIVLTHTLIDFDSIIAYDPEFACNKTVKSYIIDSQQSIDSQHSGKTVNQLQICTDFLKSVYKQSGEACNKWCWKRIAEALKNKKQAPIDGAEELATTLFFSLLFTTTKDTKVVVGTNSSSNSEPRDTDDVE</sequence>
<reference evidence="1" key="1">
    <citation type="submission" date="2022-11" db="EMBL/GenBank/DDBJ databases">
        <authorList>
            <person name="Petersen C."/>
        </authorList>
    </citation>
    <scope>NUCLEOTIDE SEQUENCE</scope>
    <source>
        <strain evidence="1">IBT 21917</strain>
    </source>
</reference>
<evidence type="ECO:0000313" key="2">
    <source>
        <dbReference type="Proteomes" id="UP001146351"/>
    </source>
</evidence>
<protein>
    <submittedName>
        <fullName evidence="1">Uncharacterized protein</fullName>
    </submittedName>
</protein>
<dbReference type="EMBL" id="JAPQKO010000001">
    <property type="protein sequence ID" value="KAJ5182501.1"/>
    <property type="molecule type" value="Genomic_DNA"/>
</dbReference>